<name>A0AAV7ET02_ARIFI</name>
<gene>
    <name evidence="1" type="ORF">H6P81_010358</name>
</gene>
<evidence type="ECO:0000313" key="1">
    <source>
        <dbReference type="EMBL" id="KAG9450393.1"/>
    </source>
</evidence>
<reference evidence="1 2" key="1">
    <citation type="submission" date="2021-07" db="EMBL/GenBank/DDBJ databases">
        <title>The Aristolochia fimbriata genome: insights into angiosperm evolution, floral development and chemical biosynthesis.</title>
        <authorList>
            <person name="Jiao Y."/>
        </authorList>
    </citation>
    <scope>NUCLEOTIDE SEQUENCE [LARGE SCALE GENOMIC DNA]</scope>
    <source>
        <strain evidence="1">IBCAS-2021</strain>
        <tissue evidence="1">Leaf</tissue>
    </source>
</reference>
<evidence type="ECO:0000313" key="2">
    <source>
        <dbReference type="Proteomes" id="UP000825729"/>
    </source>
</evidence>
<dbReference type="Proteomes" id="UP000825729">
    <property type="component" value="Unassembled WGS sequence"/>
</dbReference>
<dbReference type="AlphaFoldDB" id="A0AAV7ET02"/>
<protein>
    <submittedName>
        <fullName evidence="1">Uncharacterized protein</fullName>
    </submittedName>
</protein>
<dbReference type="EMBL" id="JAINDJ010000004">
    <property type="protein sequence ID" value="KAG9450393.1"/>
    <property type="molecule type" value="Genomic_DNA"/>
</dbReference>
<organism evidence="1 2">
    <name type="scientific">Aristolochia fimbriata</name>
    <name type="common">White veined hardy Dutchman's pipe vine</name>
    <dbReference type="NCBI Taxonomy" id="158543"/>
    <lineage>
        <taxon>Eukaryota</taxon>
        <taxon>Viridiplantae</taxon>
        <taxon>Streptophyta</taxon>
        <taxon>Embryophyta</taxon>
        <taxon>Tracheophyta</taxon>
        <taxon>Spermatophyta</taxon>
        <taxon>Magnoliopsida</taxon>
        <taxon>Magnoliidae</taxon>
        <taxon>Piperales</taxon>
        <taxon>Aristolochiaceae</taxon>
        <taxon>Aristolochia</taxon>
    </lineage>
</organism>
<accession>A0AAV7ET02</accession>
<comment type="caution">
    <text evidence="1">The sequence shown here is derived from an EMBL/GenBank/DDBJ whole genome shotgun (WGS) entry which is preliminary data.</text>
</comment>
<sequence length="222" mass="24858">MYAFVIFDCLLVNLQIVVQLHNLLAPFTLFLSLGAEIASSIINCKEEEPKSVKCMKKIFSDYCEDFISRCKFKLTERELEVPMSWEIEEDDASSRKNEFRAFLRVAQVQSLKGVLDAEKLAMVSKPSPKAVARSLPGIEENWSRSIESNTTIGIENCALERLEVELFDHLTTSDQYPVDESDKAFDVSSSHNKDGSSKLGLSSCSYCLHPVSTELFMHGTGG</sequence>
<proteinExistence type="predicted"/>
<keyword evidence="2" id="KW-1185">Reference proteome</keyword>